<evidence type="ECO:0000313" key="6">
    <source>
        <dbReference type="Proteomes" id="UP000265040"/>
    </source>
</evidence>
<dbReference type="PANTHER" id="PTHR16263:SF4">
    <property type="entry name" value="TETRATRICOPEPTIDE REPEAT PROTEIN 38"/>
    <property type="match status" value="1"/>
</dbReference>
<protein>
    <recommendedName>
        <fullName evidence="2">Tetratricopeptide repeat protein 38</fullName>
    </recommendedName>
</protein>
<dbReference type="CDD" id="cd05804">
    <property type="entry name" value="StaR_like"/>
    <property type="match status" value="1"/>
</dbReference>
<evidence type="ECO:0000256" key="4">
    <source>
        <dbReference type="ARBA" id="ARBA00022803"/>
    </source>
</evidence>
<dbReference type="SUPFAM" id="SSF48452">
    <property type="entry name" value="TPR-like"/>
    <property type="match status" value="1"/>
</dbReference>
<evidence type="ECO:0000313" key="5">
    <source>
        <dbReference type="Ensembl" id="ENSATEP00000025285.2"/>
    </source>
</evidence>
<dbReference type="FunCoup" id="A0A3Q1IXJ5">
    <property type="interactions" value="401"/>
</dbReference>
<reference evidence="5" key="3">
    <citation type="submission" date="2025-09" db="UniProtKB">
        <authorList>
            <consortium name="Ensembl"/>
        </authorList>
    </citation>
    <scope>IDENTIFICATION</scope>
</reference>
<dbReference type="STRING" id="64144.ENSATEP00000025285"/>
<dbReference type="PANTHER" id="PTHR16263">
    <property type="entry name" value="TETRATRICOPEPTIDE REPEAT PROTEIN 38"/>
    <property type="match status" value="1"/>
</dbReference>
<name>A0A3Q1IXJ5_ANATE</name>
<organism evidence="5 6">
    <name type="scientific">Anabas testudineus</name>
    <name type="common">Climbing perch</name>
    <name type="synonym">Anthias testudineus</name>
    <dbReference type="NCBI Taxonomy" id="64144"/>
    <lineage>
        <taxon>Eukaryota</taxon>
        <taxon>Metazoa</taxon>
        <taxon>Chordata</taxon>
        <taxon>Craniata</taxon>
        <taxon>Vertebrata</taxon>
        <taxon>Euteleostomi</taxon>
        <taxon>Actinopterygii</taxon>
        <taxon>Neopterygii</taxon>
        <taxon>Teleostei</taxon>
        <taxon>Neoteleostei</taxon>
        <taxon>Acanthomorphata</taxon>
        <taxon>Anabantaria</taxon>
        <taxon>Anabantiformes</taxon>
        <taxon>Anabantoidei</taxon>
        <taxon>Anabantidae</taxon>
        <taxon>Anabas</taxon>
    </lineage>
</organism>
<keyword evidence="6" id="KW-1185">Reference proteome</keyword>
<dbReference type="OrthoDB" id="1427555at2759"/>
<dbReference type="InterPro" id="IPR011990">
    <property type="entry name" value="TPR-like_helical_dom_sf"/>
</dbReference>
<evidence type="ECO:0000256" key="2">
    <source>
        <dbReference type="ARBA" id="ARBA00019992"/>
    </source>
</evidence>
<reference evidence="5" key="2">
    <citation type="submission" date="2025-08" db="UniProtKB">
        <authorList>
            <consortium name="Ensembl"/>
        </authorList>
    </citation>
    <scope>IDENTIFICATION</scope>
</reference>
<evidence type="ECO:0000256" key="1">
    <source>
        <dbReference type="ARBA" id="ARBA00005857"/>
    </source>
</evidence>
<dbReference type="InParanoid" id="A0A3Q1IXJ5"/>
<sequence length="505" mass="57339">MCSNYINKNYRHALFMFRSPQRRRVRGRKLHKVTAAPTKMIASSFRDCQAWRSEGLELSSSSNEACKLYDAILTQYVKWRNDETLGGFEGCISALHAADPNFVMGHVISTGLELVATTSSTRLDERLAGAVRRTVELAGCQDISPRERLHVRAMELFSHGNFPKACDVWEDILVDHPTDMLALKFAHDAYFYMGAQVQMRDSVARVLPHWKPHTPLSSYLKGLYSFGLMETRFYDQAEKVAMEGLTLTPDDAWSVHTVAHVCEMKAEIDKGLTFMEGREKDWQVSDVLASHNYWHWALYFIEKEQYEAALQIYDSEVGLRCKASGSMLDTVDACSLLYRLEMEGVCAKDRWRELHQVTKAHTDDHVILFNDLHFLMASLGANESGASQRLVEGLKELAKEPGDNQQHQLAGPVGVPICQAMLEYNQGNYSQTVELLYPLRYRIVDIGGSDAQRDLFNQLLIHATMKSQNKHHQKLGRCLLVERDAARPNSALTDRLMQRALALHV</sequence>
<dbReference type="InterPro" id="IPR033891">
    <property type="entry name" value="TTC38"/>
</dbReference>
<evidence type="ECO:0000256" key="3">
    <source>
        <dbReference type="ARBA" id="ARBA00022737"/>
    </source>
</evidence>
<dbReference type="AlphaFoldDB" id="A0A3Q1IXJ5"/>
<dbReference type="Ensembl" id="ENSATET00000025691.3">
    <property type="protein sequence ID" value="ENSATEP00000025285.2"/>
    <property type="gene ID" value="ENSATEG00000017553.3"/>
</dbReference>
<dbReference type="GeneTree" id="ENSGT00390000002669"/>
<gene>
    <name evidence="5" type="primary">TTC38</name>
</gene>
<comment type="similarity">
    <text evidence="1">Belongs to the TTC38 family.</text>
</comment>
<accession>A0A3Q1IXJ5</accession>
<dbReference type="Proteomes" id="UP000265040">
    <property type="component" value="Chromosome 6"/>
</dbReference>
<dbReference type="Gene3D" id="1.25.40.10">
    <property type="entry name" value="Tetratricopeptide repeat domain"/>
    <property type="match status" value="1"/>
</dbReference>
<reference evidence="5" key="1">
    <citation type="submission" date="2021-04" db="EMBL/GenBank/DDBJ databases">
        <authorList>
            <consortium name="Wellcome Sanger Institute Data Sharing"/>
        </authorList>
    </citation>
    <scope>NUCLEOTIDE SEQUENCE [LARGE SCALE GENOMIC DNA]</scope>
</reference>
<keyword evidence="3" id="KW-0677">Repeat</keyword>
<proteinExistence type="inferred from homology"/>
<keyword evidence="4" id="KW-0802">TPR repeat</keyword>